<feature type="chain" id="PRO_5013098839" evidence="1">
    <location>
        <begin position="22"/>
        <end position="199"/>
    </location>
</feature>
<proteinExistence type="predicted"/>
<protein>
    <submittedName>
        <fullName evidence="2">DOPA 4,5-dioxygenase</fullName>
    </submittedName>
</protein>
<evidence type="ECO:0000313" key="2">
    <source>
        <dbReference type="EMBL" id="OXA45213.1"/>
    </source>
</evidence>
<dbReference type="GO" id="GO:0051213">
    <property type="term" value="F:dioxygenase activity"/>
    <property type="evidence" value="ECO:0007669"/>
    <property type="project" value="UniProtKB-KW"/>
</dbReference>
<dbReference type="AlphaFoldDB" id="A0A226DIW7"/>
<accession>A0A226DIW7</accession>
<dbReference type="Pfam" id="PF08883">
    <property type="entry name" value="DOPA_dioxygen"/>
    <property type="match status" value="1"/>
</dbReference>
<dbReference type="PROSITE" id="PS51257">
    <property type="entry name" value="PROKAR_LIPOPROTEIN"/>
    <property type="match status" value="1"/>
</dbReference>
<dbReference type="SUPFAM" id="SSF143410">
    <property type="entry name" value="DOPA-like"/>
    <property type="match status" value="1"/>
</dbReference>
<dbReference type="Proteomes" id="UP000198287">
    <property type="component" value="Unassembled WGS sequence"/>
</dbReference>
<keyword evidence="2" id="KW-0223">Dioxygenase</keyword>
<dbReference type="Gene3D" id="3.30.70.1240">
    <property type="entry name" value="DOPA-like domains"/>
    <property type="match status" value="1"/>
</dbReference>
<sequence>MVAKLVIISLALLGCVVVSSAQDEWFDSEIEAWHFHTYFFEVNPRISAEVTAFRKALRAKINDGTFPECSLNDWAIGWDGPHPVSQFELCCNKTSFAVAHSFHTQNHGNLSVLVHPLTTLDQEDHKATRVSWMGAPVVLDEECPCLYPILPKPRPCPVYPDYADEIPTAQASRSKFLPIPGTEDYQRRDPSFNILTDPY</sequence>
<comment type="caution">
    <text evidence="2">The sequence shown here is derived from an EMBL/GenBank/DDBJ whole genome shotgun (WGS) entry which is preliminary data.</text>
</comment>
<gene>
    <name evidence="2" type="ORF">Fcan01_20261</name>
</gene>
<dbReference type="PANTHER" id="PTHR36423">
    <property type="entry name" value="AFR070WP"/>
    <property type="match status" value="1"/>
</dbReference>
<reference evidence="2 3" key="1">
    <citation type="submission" date="2015-12" db="EMBL/GenBank/DDBJ databases">
        <title>The genome of Folsomia candida.</title>
        <authorList>
            <person name="Faddeeva A."/>
            <person name="Derks M.F."/>
            <person name="Anvar Y."/>
            <person name="Smit S."/>
            <person name="Van Straalen N."/>
            <person name="Roelofs D."/>
        </authorList>
    </citation>
    <scope>NUCLEOTIDE SEQUENCE [LARGE SCALE GENOMIC DNA]</scope>
    <source>
        <strain evidence="2 3">VU population</strain>
        <tissue evidence="2">Whole body</tissue>
    </source>
</reference>
<name>A0A226DIW7_FOLCA</name>
<organism evidence="2 3">
    <name type="scientific">Folsomia candida</name>
    <name type="common">Springtail</name>
    <dbReference type="NCBI Taxonomy" id="158441"/>
    <lineage>
        <taxon>Eukaryota</taxon>
        <taxon>Metazoa</taxon>
        <taxon>Ecdysozoa</taxon>
        <taxon>Arthropoda</taxon>
        <taxon>Hexapoda</taxon>
        <taxon>Collembola</taxon>
        <taxon>Entomobryomorpha</taxon>
        <taxon>Isotomoidea</taxon>
        <taxon>Isotomidae</taxon>
        <taxon>Proisotominae</taxon>
        <taxon>Folsomia</taxon>
    </lineage>
</organism>
<dbReference type="OrthoDB" id="9994422at2759"/>
<evidence type="ECO:0000313" key="3">
    <source>
        <dbReference type="Proteomes" id="UP000198287"/>
    </source>
</evidence>
<feature type="signal peptide" evidence="1">
    <location>
        <begin position="1"/>
        <end position="21"/>
    </location>
</feature>
<keyword evidence="2" id="KW-0560">Oxidoreductase</keyword>
<dbReference type="InterPro" id="IPR014980">
    <property type="entry name" value="DOPA_dioxygen"/>
</dbReference>
<dbReference type="OMA" id="PWPIYLD"/>
<keyword evidence="3" id="KW-1185">Reference proteome</keyword>
<dbReference type="PANTHER" id="PTHR36423:SF2">
    <property type="entry name" value="AFR070WP"/>
    <property type="match status" value="1"/>
</dbReference>
<dbReference type="EMBL" id="LNIX01000018">
    <property type="protein sequence ID" value="OXA45213.1"/>
    <property type="molecule type" value="Genomic_DNA"/>
</dbReference>
<keyword evidence="1" id="KW-0732">Signal</keyword>
<evidence type="ECO:0000256" key="1">
    <source>
        <dbReference type="SAM" id="SignalP"/>
    </source>
</evidence>
<dbReference type="InterPro" id="IPR023389">
    <property type="entry name" value="DOPA-like_sf"/>
</dbReference>